<dbReference type="PANTHER" id="PTHR40056:SF1">
    <property type="entry name" value="DUF1836 DOMAIN-CONTAINING PROTEIN"/>
    <property type="match status" value="1"/>
</dbReference>
<dbReference type="Pfam" id="PF08876">
    <property type="entry name" value="DUF1836"/>
    <property type="match status" value="1"/>
</dbReference>
<accession>A0A923RV84</accession>
<dbReference type="Proteomes" id="UP000606499">
    <property type="component" value="Unassembled WGS sequence"/>
</dbReference>
<dbReference type="EMBL" id="JACOPL010000003">
    <property type="protein sequence ID" value="MBC5724663.1"/>
    <property type="molecule type" value="Genomic_DNA"/>
</dbReference>
<dbReference type="RefSeq" id="WP_107630885.1">
    <property type="nucleotide sequence ID" value="NZ_JACOPL010000003.1"/>
</dbReference>
<proteinExistence type="predicted"/>
<keyword evidence="2" id="KW-1185">Reference proteome</keyword>
<name>A0A923RV84_9FIRM</name>
<protein>
    <submittedName>
        <fullName evidence="1">DUF1836 domain-containing protein</fullName>
    </submittedName>
</protein>
<dbReference type="InterPro" id="IPR014975">
    <property type="entry name" value="DUF1836"/>
</dbReference>
<organism evidence="1 2">
    <name type="scientific">Agathobaculum faecis</name>
    <dbReference type="NCBI Taxonomy" id="2763013"/>
    <lineage>
        <taxon>Bacteria</taxon>
        <taxon>Bacillati</taxon>
        <taxon>Bacillota</taxon>
        <taxon>Clostridia</taxon>
        <taxon>Eubacteriales</taxon>
        <taxon>Butyricicoccaceae</taxon>
        <taxon>Agathobaculum</taxon>
    </lineage>
</organism>
<reference evidence="1" key="1">
    <citation type="submission" date="2020-08" db="EMBL/GenBank/DDBJ databases">
        <title>Genome public.</title>
        <authorList>
            <person name="Liu C."/>
            <person name="Sun Q."/>
        </authorList>
    </citation>
    <scope>NUCLEOTIDE SEQUENCE</scope>
    <source>
        <strain evidence="1">NSJ-28</strain>
    </source>
</reference>
<gene>
    <name evidence="1" type="ORF">H8S45_04210</name>
</gene>
<evidence type="ECO:0000313" key="1">
    <source>
        <dbReference type="EMBL" id="MBC5724663.1"/>
    </source>
</evidence>
<sequence length="177" mass="20272">MSELDALIDEVFSDQDIQPADVPRLDLYMDQVLSLFDETLSAEKRDPTDKLLTKTMVHNYVKEGLLAPVRGKKYTRQQIMQLLCVYHLKQTLKLSDVKALTGRDGVDFEAGYTRLLQNKERIRALIPPLLREYLPADPHDPDERLVLCLTLSETAIYLRRLCERLIDTIPEQSGGTT</sequence>
<evidence type="ECO:0000313" key="2">
    <source>
        <dbReference type="Proteomes" id="UP000606499"/>
    </source>
</evidence>
<dbReference type="AlphaFoldDB" id="A0A923RV84"/>
<dbReference type="PANTHER" id="PTHR40056">
    <property type="entry name" value="HYPOTHETICAL CYTOSOLIC PROTEIN"/>
    <property type="match status" value="1"/>
</dbReference>
<comment type="caution">
    <text evidence="1">The sequence shown here is derived from an EMBL/GenBank/DDBJ whole genome shotgun (WGS) entry which is preliminary data.</text>
</comment>